<protein>
    <submittedName>
        <fullName evidence="1 2">Uncharacterized protein</fullName>
    </submittedName>
</protein>
<evidence type="ECO:0000313" key="1">
    <source>
        <dbReference type="EMBL" id="PNR27556.1"/>
    </source>
</evidence>
<reference evidence="1 3" key="1">
    <citation type="journal article" date="2008" name="Science">
        <title>The Physcomitrella genome reveals evolutionary insights into the conquest of land by plants.</title>
        <authorList>
            <person name="Rensing S."/>
            <person name="Lang D."/>
            <person name="Zimmer A."/>
            <person name="Terry A."/>
            <person name="Salamov A."/>
            <person name="Shapiro H."/>
            <person name="Nishiyama T."/>
            <person name="Perroud P.-F."/>
            <person name="Lindquist E."/>
            <person name="Kamisugi Y."/>
            <person name="Tanahashi T."/>
            <person name="Sakakibara K."/>
            <person name="Fujita T."/>
            <person name="Oishi K."/>
            <person name="Shin-I T."/>
            <person name="Kuroki Y."/>
            <person name="Toyoda A."/>
            <person name="Suzuki Y."/>
            <person name="Hashimoto A."/>
            <person name="Yamaguchi K."/>
            <person name="Sugano A."/>
            <person name="Kohara Y."/>
            <person name="Fujiyama A."/>
            <person name="Anterola A."/>
            <person name="Aoki S."/>
            <person name="Ashton N."/>
            <person name="Barbazuk W.B."/>
            <person name="Barker E."/>
            <person name="Bennetzen J."/>
            <person name="Bezanilla M."/>
            <person name="Blankenship R."/>
            <person name="Cho S.H."/>
            <person name="Dutcher S."/>
            <person name="Estelle M."/>
            <person name="Fawcett J.A."/>
            <person name="Gundlach H."/>
            <person name="Hanada K."/>
            <person name="Heyl A."/>
            <person name="Hicks K.A."/>
            <person name="Hugh J."/>
            <person name="Lohr M."/>
            <person name="Mayer K."/>
            <person name="Melkozernov A."/>
            <person name="Murata T."/>
            <person name="Nelson D."/>
            <person name="Pils B."/>
            <person name="Prigge M."/>
            <person name="Reiss B."/>
            <person name="Renner T."/>
            <person name="Rombauts S."/>
            <person name="Rushton P."/>
            <person name="Sanderfoot A."/>
            <person name="Schween G."/>
            <person name="Shiu S.-H."/>
            <person name="Stueber K."/>
            <person name="Theodoulou F.L."/>
            <person name="Tu H."/>
            <person name="Van de Peer Y."/>
            <person name="Verrier P.J."/>
            <person name="Waters E."/>
            <person name="Wood A."/>
            <person name="Yang L."/>
            <person name="Cove D."/>
            <person name="Cuming A."/>
            <person name="Hasebe M."/>
            <person name="Lucas S."/>
            <person name="Mishler D.B."/>
            <person name="Reski R."/>
            <person name="Grigoriev I."/>
            <person name="Quatrano R.S."/>
            <person name="Boore J.L."/>
        </authorList>
    </citation>
    <scope>NUCLEOTIDE SEQUENCE [LARGE SCALE GENOMIC DNA]</scope>
    <source>
        <strain evidence="2 3">cv. Gransden 2004</strain>
    </source>
</reference>
<evidence type="ECO:0000313" key="3">
    <source>
        <dbReference type="Proteomes" id="UP000006727"/>
    </source>
</evidence>
<dbReference type="EMBL" id="ABEU02000025">
    <property type="protein sequence ID" value="PNR27556.1"/>
    <property type="molecule type" value="Genomic_DNA"/>
</dbReference>
<name>A0A2K1IE50_PHYPA</name>
<dbReference type="AlphaFoldDB" id="A0A2K1IE50"/>
<keyword evidence="3" id="KW-1185">Reference proteome</keyword>
<dbReference type="InParanoid" id="A0A2K1IE50"/>
<dbReference type="Gramene" id="Pp3c25_7190V3.2">
    <property type="protein sequence ID" value="PAC:32980149.CDS.1"/>
    <property type="gene ID" value="Pp3c25_7190"/>
</dbReference>
<organism evidence="1">
    <name type="scientific">Physcomitrium patens</name>
    <name type="common">Spreading-leaved earth moss</name>
    <name type="synonym">Physcomitrella patens</name>
    <dbReference type="NCBI Taxonomy" id="3218"/>
    <lineage>
        <taxon>Eukaryota</taxon>
        <taxon>Viridiplantae</taxon>
        <taxon>Streptophyta</taxon>
        <taxon>Embryophyta</taxon>
        <taxon>Bryophyta</taxon>
        <taxon>Bryophytina</taxon>
        <taxon>Bryopsida</taxon>
        <taxon>Funariidae</taxon>
        <taxon>Funariales</taxon>
        <taxon>Funariaceae</taxon>
        <taxon>Physcomitrium</taxon>
    </lineage>
</organism>
<dbReference type="Proteomes" id="UP000006727">
    <property type="component" value="Chromosome 25"/>
</dbReference>
<reference evidence="1 3" key="2">
    <citation type="journal article" date="2018" name="Plant J.">
        <title>The Physcomitrella patens chromosome-scale assembly reveals moss genome structure and evolution.</title>
        <authorList>
            <person name="Lang D."/>
            <person name="Ullrich K.K."/>
            <person name="Murat F."/>
            <person name="Fuchs J."/>
            <person name="Jenkins J."/>
            <person name="Haas F.B."/>
            <person name="Piednoel M."/>
            <person name="Gundlach H."/>
            <person name="Van Bel M."/>
            <person name="Meyberg R."/>
            <person name="Vives C."/>
            <person name="Morata J."/>
            <person name="Symeonidi A."/>
            <person name="Hiss M."/>
            <person name="Muchero W."/>
            <person name="Kamisugi Y."/>
            <person name="Saleh O."/>
            <person name="Blanc G."/>
            <person name="Decker E.L."/>
            <person name="van Gessel N."/>
            <person name="Grimwood J."/>
            <person name="Hayes R.D."/>
            <person name="Graham S.W."/>
            <person name="Gunter L.E."/>
            <person name="McDaniel S.F."/>
            <person name="Hoernstein S.N.W."/>
            <person name="Larsson A."/>
            <person name="Li F.W."/>
            <person name="Perroud P.F."/>
            <person name="Phillips J."/>
            <person name="Ranjan P."/>
            <person name="Rokshar D.S."/>
            <person name="Rothfels C.J."/>
            <person name="Schneider L."/>
            <person name="Shu S."/>
            <person name="Stevenson D.W."/>
            <person name="Thummler F."/>
            <person name="Tillich M."/>
            <person name="Villarreal Aguilar J.C."/>
            <person name="Widiez T."/>
            <person name="Wong G.K."/>
            <person name="Wymore A."/>
            <person name="Zhang Y."/>
            <person name="Zimmer A.D."/>
            <person name="Quatrano R.S."/>
            <person name="Mayer K.F.X."/>
            <person name="Goodstein D."/>
            <person name="Casacuberta J.M."/>
            <person name="Vandepoele K."/>
            <person name="Reski R."/>
            <person name="Cuming A.C."/>
            <person name="Tuskan G.A."/>
            <person name="Maumus F."/>
            <person name="Salse J."/>
            <person name="Schmutz J."/>
            <person name="Rensing S.A."/>
        </authorList>
    </citation>
    <scope>NUCLEOTIDE SEQUENCE [LARGE SCALE GENOMIC DNA]</scope>
    <source>
        <strain evidence="2 3">cv. Gransden 2004</strain>
    </source>
</reference>
<gene>
    <name evidence="1" type="ORF">PHYPA_029708</name>
</gene>
<accession>A0A2K1IE50</accession>
<reference evidence="2" key="3">
    <citation type="submission" date="2020-12" db="UniProtKB">
        <authorList>
            <consortium name="EnsemblPlants"/>
        </authorList>
    </citation>
    <scope>IDENTIFICATION</scope>
</reference>
<proteinExistence type="predicted"/>
<dbReference type="EnsemblPlants" id="Pp3c25_7190V3.2">
    <property type="protein sequence ID" value="PAC:32980149.CDS.1"/>
    <property type="gene ID" value="Pp3c25_7190"/>
</dbReference>
<dbReference type="EnsemblPlants" id="Pp3c25_7190V3.1">
    <property type="protein sequence ID" value="PAC:32980148.CDS.1"/>
    <property type="gene ID" value="Pp3c25_7190"/>
</dbReference>
<sequence length="157" mass="17742">MNNLMEEVVDQRSTLSSKSTLDFLAFHQVEGPHLPPPYEASAPILIVNYKIFSTVSDSNAGYVSDICYIHRRWTLAFRNYDCKNLAYIKRTTVEQYRCIGCILDGGVGGCLQTYVAHDENEQQSNILYSSCHLLSDKYHKYVLLFSSISQTLAKSAS</sequence>
<dbReference type="Gramene" id="Pp3c25_7190V3.1">
    <property type="protein sequence ID" value="PAC:32980148.CDS.1"/>
    <property type="gene ID" value="Pp3c25_7190"/>
</dbReference>
<evidence type="ECO:0000313" key="2">
    <source>
        <dbReference type="EnsemblPlants" id="PAC:32980148.CDS.1"/>
    </source>
</evidence>